<dbReference type="SMART" id="SM01034">
    <property type="entry name" value="BLUF"/>
    <property type="match status" value="1"/>
</dbReference>
<reference evidence="2 3" key="1">
    <citation type="submission" date="2024-06" db="EMBL/GenBank/DDBJ databases">
        <authorList>
            <person name="Chen R.Y."/>
        </authorList>
    </citation>
    <scope>NUCLEOTIDE SEQUENCE [LARGE SCALE GENOMIC DNA]</scope>
    <source>
        <strain evidence="2 3">D2</strain>
    </source>
</reference>
<dbReference type="EMBL" id="JBELOE010000265">
    <property type="protein sequence ID" value="MER2493577.1"/>
    <property type="molecule type" value="Genomic_DNA"/>
</dbReference>
<dbReference type="SUPFAM" id="SSF54975">
    <property type="entry name" value="Acylphosphatase/BLUF domain-like"/>
    <property type="match status" value="1"/>
</dbReference>
<dbReference type="Pfam" id="PF04940">
    <property type="entry name" value="BLUF"/>
    <property type="match status" value="1"/>
</dbReference>
<protein>
    <submittedName>
        <fullName evidence="2">BLUF domain-containing protein</fullName>
    </submittedName>
</protein>
<dbReference type="InterPro" id="IPR007024">
    <property type="entry name" value="BLUF_domain"/>
</dbReference>
<keyword evidence="3" id="KW-1185">Reference proteome</keyword>
<sequence length="145" mass="17380">MIYQIAYWSKASYPMSLMALDKLVEESEKNNRQKQITGLLLYGDNTFFQFLEGDYRTIESLYDKITQDERHYRATRIGQWCVNSRIFSQWSMGFIKLPSPNQTEKFTQYQRWGSQQFLEAPLEIRRLLLHYADLAFIEELKTRTI</sequence>
<dbReference type="InterPro" id="IPR036046">
    <property type="entry name" value="Acylphosphatase-like_dom_sf"/>
</dbReference>
<evidence type="ECO:0000259" key="1">
    <source>
        <dbReference type="PROSITE" id="PS50925"/>
    </source>
</evidence>
<feature type="domain" description="BLUF" evidence="1">
    <location>
        <begin position="2"/>
        <end position="93"/>
    </location>
</feature>
<dbReference type="PROSITE" id="PS50925">
    <property type="entry name" value="BLUF"/>
    <property type="match status" value="1"/>
</dbReference>
<evidence type="ECO:0000313" key="3">
    <source>
        <dbReference type="Proteomes" id="UP001467690"/>
    </source>
</evidence>
<accession>A0ABV1RKW4</accession>
<dbReference type="RefSeq" id="WP_143872711.1">
    <property type="nucleotide sequence ID" value="NZ_CP041660.1"/>
</dbReference>
<evidence type="ECO:0000313" key="2">
    <source>
        <dbReference type="EMBL" id="MER2493577.1"/>
    </source>
</evidence>
<comment type="caution">
    <text evidence="2">The sequence shown here is derived from an EMBL/GenBank/DDBJ whole genome shotgun (WGS) entry which is preliminary data.</text>
</comment>
<dbReference type="Proteomes" id="UP001467690">
    <property type="component" value="Unassembled WGS sequence"/>
</dbReference>
<name>A0ABV1RKW4_9ALTE</name>
<gene>
    <name evidence="2" type="ORF">ABS311_16990</name>
</gene>
<dbReference type="Gene3D" id="3.30.70.100">
    <property type="match status" value="1"/>
</dbReference>
<proteinExistence type="predicted"/>
<organism evidence="2 3">
    <name type="scientific">Catenovulum sediminis</name>
    <dbReference type="NCBI Taxonomy" id="1740262"/>
    <lineage>
        <taxon>Bacteria</taxon>
        <taxon>Pseudomonadati</taxon>
        <taxon>Pseudomonadota</taxon>
        <taxon>Gammaproteobacteria</taxon>
        <taxon>Alteromonadales</taxon>
        <taxon>Alteromonadaceae</taxon>
        <taxon>Catenovulum</taxon>
    </lineage>
</organism>